<dbReference type="InterPro" id="IPR000123">
    <property type="entry name" value="Reverse_transcriptase_msDNA"/>
</dbReference>
<dbReference type="InterPro" id="IPR043502">
    <property type="entry name" value="DNA/RNA_pol_sf"/>
</dbReference>
<proteinExistence type="inferred from homology"/>
<evidence type="ECO:0000259" key="10">
    <source>
        <dbReference type="Pfam" id="PF00078"/>
    </source>
</evidence>
<reference evidence="11 12" key="1">
    <citation type="submission" date="2023-04" db="EMBL/GenBank/DDBJ databases">
        <title>Novel Pseudoalteromonas species isolated from Pacific coral.</title>
        <authorList>
            <person name="Videau P."/>
            <person name="Shlafstein M.D."/>
            <person name="Oline D.K."/>
            <person name="Strangman W.K."/>
            <person name="Hahnke R.L."/>
            <person name="Saw J.H."/>
            <person name="Ushijima B."/>
        </authorList>
    </citation>
    <scope>NUCLEOTIDE SEQUENCE [LARGE SCALE GENOMIC DNA]</scope>
    <source>
        <strain evidence="11 12">LMG 14908</strain>
    </source>
</reference>
<evidence type="ECO:0000256" key="7">
    <source>
        <dbReference type="ARBA" id="ARBA00023118"/>
    </source>
</evidence>
<organism evidence="11 12">
    <name type="scientific">Pseudoalteromonas distincta</name>
    <dbReference type="NCBI Taxonomy" id="77608"/>
    <lineage>
        <taxon>Bacteria</taxon>
        <taxon>Pseudomonadati</taxon>
        <taxon>Pseudomonadota</taxon>
        <taxon>Gammaproteobacteria</taxon>
        <taxon>Alteromonadales</taxon>
        <taxon>Pseudoalteromonadaceae</taxon>
        <taxon>Pseudoalteromonas</taxon>
    </lineage>
</organism>
<dbReference type="Pfam" id="PF00078">
    <property type="entry name" value="RVT_1"/>
    <property type="match status" value="1"/>
</dbReference>
<dbReference type="Proteomes" id="UP001242314">
    <property type="component" value="Unassembled WGS sequence"/>
</dbReference>
<dbReference type="PRINTS" id="PR00866">
    <property type="entry name" value="RNADNAPOLMS"/>
</dbReference>
<dbReference type="InterPro" id="IPR051083">
    <property type="entry name" value="GrpII_Intron_Splice-Mob/Def"/>
</dbReference>
<evidence type="ECO:0000256" key="4">
    <source>
        <dbReference type="ARBA" id="ARBA00022723"/>
    </source>
</evidence>
<gene>
    <name evidence="11" type="ORF">QDH73_04850</name>
</gene>
<keyword evidence="3 11" id="KW-0548">Nucleotidyltransferase</keyword>
<dbReference type="GO" id="GO:0003964">
    <property type="term" value="F:RNA-directed DNA polymerase activity"/>
    <property type="evidence" value="ECO:0007669"/>
    <property type="project" value="UniProtKB-KW"/>
</dbReference>
<evidence type="ECO:0000256" key="3">
    <source>
        <dbReference type="ARBA" id="ARBA00022695"/>
    </source>
</evidence>
<keyword evidence="12" id="KW-1185">Reference proteome</keyword>
<accession>A0ABT9GBV4</accession>
<keyword evidence="2 11" id="KW-0808">Transferase</keyword>
<feature type="domain" description="Reverse transcriptase" evidence="10">
    <location>
        <begin position="29"/>
        <end position="239"/>
    </location>
</feature>
<dbReference type="EC" id="2.7.7.49" evidence="1"/>
<dbReference type="PANTHER" id="PTHR34047">
    <property type="entry name" value="NUCLEAR INTRON MATURASE 1, MITOCHONDRIAL-RELATED"/>
    <property type="match status" value="1"/>
</dbReference>
<evidence type="ECO:0000256" key="8">
    <source>
        <dbReference type="ARBA" id="ARBA00034120"/>
    </source>
</evidence>
<dbReference type="CDD" id="cd03487">
    <property type="entry name" value="RT_Bac_retron_II"/>
    <property type="match status" value="1"/>
</dbReference>
<evidence type="ECO:0000313" key="12">
    <source>
        <dbReference type="Proteomes" id="UP001242314"/>
    </source>
</evidence>
<dbReference type="SUPFAM" id="SSF56672">
    <property type="entry name" value="DNA/RNA polymerases"/>
    <property type="match status" value="1"/>
</dbReference>
<dbReference type="EMBL" id="JASGWX010000003">
    <property type="protein sequence ID" value="MDP4483366.1"/>
    <property type="molecule type" value="Genomic_DNA"/>
</dbReference>
<dbReference type="RefSeq" id="WP_039488709.1">
    <property type="nucleotide sequence ID" value="NZ_JASGWX010000003.1"/>
</dbReference>
<comment type="similarity">
    <text evidence="8">Belongs to the bacterial reverse transcriptase family.</text>
</comment>
<evidence type="ECO:0000256" key="5">
    <source>
        <dbReference type="ARBA" id="ARBA00022842"/>
    </source>
</evidence>
<keyword evidence="5" id="KW-0460">Magnesium</keyword>
<evidence type="ECO:0000256" key="6">
    <source>
        <dbReference type="ARBA" id="ARBA00022918"/>
    </source>
</evidence>
<name>A0ABT9GBV4_9GAMM</name>
<dbReference type="PANTHER" id="PTHR34047:SF7">
    <property type="entry name" value="RNA-DIRECTED DNA POLYMERASE"/>
    <property type="match status" value="1"/>
</dbReference>
<evidence type="ECO:0000256" key="9">
    <source>
        <dbReference type="ARBA" id="ARBA00048173"/>
    </source>
</evidence>
<evidence type="ECO:0000256" key="2">
    <source>
        <dbReference type="ARBA" id="ARBA00022679"/>
    </source>
</evidence>
<evidence type="ECO:0000256" key="1">
    <source>
        <dbReference type="ARBA" id="ARBA00012493"/>
    </source>
</evidence>
<keyword evidence="4" id="KW-0479">Metal-binding</keyword>
<sequence length="294" mass="33311">MGEWVSEGSNKFCYYLNGNKSRLEAKKVILKKGVKSRDIFVPNEEGKKYFKKLIPALDSIFESSKIVDISHGFVKGRGAVSNSKCHLGFNVGIQLDIQDFFPNITVNHLRNFLPERILDVCFIEDRLPQGLPTSPIISNIAMIYVDAKINGMLYNLVAKGEIESYSHTRYADDITISISLSKDRLNVNGFRPGLSSSVLYRKERYELKEIYLSILERIKLNVEEILIQSNLALHPKKTKYDFAYQGNRIITGVSLGKKNIQVSRKVKRKLRAAIHQSNVGSSLGLMAWVSQHKS</sequence>
<evidence type="ECO:0000313" key="11">
    <source>
        <dbReference type="EMBL" id="MDP4483366.1"/>
    </source>
</evidence>
<comment type="caution">
    <text evidence="11">The sequence shown here is derived from an EMBL/GenBank/DDBJ whole genome shotgun (WGS) entry which is preliminary data.</text>
</comment>
<comment type="catalytic activity">
    <reaction evidence="9">
        <text>DNA(n) + a 2'-deoxyribonucleoside 5'-triphosphate = DNA(n+1) + diphosphate</text>
        <dbReference type="Rhea" id="RHEA:22508"/>
        <dbReference type="Rhea" id="RHEA-COMP:17339"/>
        <dbReference type="Rhea" id="RHEA-COMP:17340"/>
        <dbReference type="ChEBI" id="CHEBI:33019"/>
        <dbReference type="ChEBI" id="CHEBI:61560"/>
        <dbReference type="ChEBI" id="CHEBI:173112"/>
        <dbReference type="EC" id="2.7.7.49"/>
    </reaction>
</comment>
<keyword evidence="7" id="KW-0051">Antiviral defense</keyword>
<protein>
    <recommendedName>
        <fullName evidence="1">RNA-directed DNA polymerase</fullName>
        <ecNumber evidence="1">2.7.7.49</ecNumber>
    </recommendedName>
</protein>
<keyword evidence="6 11" id="KW-0695">RNA-directed DNA polymerase</keyword>
<dbReference type="InterPro" id="IPR000477">
    <property type="entry name" value="RT_dom"/>
</dbReference>